<dbReference type="InterPro" id="IPR023885">
    <property type="entry name" value="4Fe4S-binding_SPASM_dom"/>
</dbReference>
<dbReference type="InterPro" id="IPR013785">
    <property type="entry name" value="Aldolase_TIM"/>
</dbReference>
<dbReference type="NCBIfam" id="TIGR04193">
    <property type="entry name" value="SPASM_w_grasp"/>
    <property type="match status" value="1"/>
</dbReference>
<dbReference type="NCBIfam" id="TIGR04085">
    <property type="entry name" value="rSAM_more_4Fe4S"/>
    <property type="match status" value="1"/>
</dbReference>
<dbReference type="Gene3D" id="3.20.20.70">
    <property type="entry name" value="Aldolase class I"/>
    <property type="match status" value="1"/>
</dbReference>
<dbReference type="InterPro" id="IPR058240">
    <property type="entry name" value="rSAM_sf"/>
</dbReference>
<organism evidence="2 3">
    <name type="scientific">Fulvivirga imtechensis AK7</name>
    <dbReference type="NCBI Taxonomy" id="1237149"/>
    <lineage>
        <taxon>Bacteria</taxon>
        <taxon>Pseudomonadati</taxon>
        <taxon>Bacteroidota</taxon>
        <taxon>Cytophagia</taxon>
        <taxon>Cytophagales</taxon>
        <taxon>Fulvivirgaceae</taxon>
        <taxon>Fulvivirga</taxon>
    </lineage>
</organism>
<dbReference type="eggNOG" id="COG0641">
    <property type="taxonomic scope" value="Bacteria"/>
</dbReference>
<evidence type="ECO:0000313" key="2">
    <source>
        <dbReference type="EMBL" id="ELR73132.1"/>
    </source>
</evidence>
<dbReference type="InterPro" id="IPR026497">
    <property type="entry name" value="GRASP-with-SPASM"/>
</dbReference>
<keyword evidence="3" id="KW-1185">Reference proteome</keyword>
<sequence>MNYKLSDQYLLLFTDCLLTKGVVNATICDTTRGTIDIIPAAYYELLEELKVYPLSHVYDKYNEGTHEHITDFIRFLLKKEYAILLNDKKFFPEIKREWRSPEKINNAIIDINSLRLDFRSIIEQLDDLNCQVIQLRIYSNLYSLDELSMIINLMRDTSIKGVEILIKYAPEYQEKDYILFFESHILISSLHIHSAPIDKTVGIDFGYKGKSKTALASIKTKIYFIKEQIVDSTKCGEIKKSYFCLNSVSDIMHNSCYNSCLNKKIAIDVNGEIKNCPSMTKSFGNINKDTLQEVYSQSTFKELWNVTKDQIDGCKVCEFRLVCSDCRAFLENPQNKHSKPLKCGYDPYTGKWHEWTSDHLIKRRAMQYYQLKQQ</sequence>
<dbReference type="AlphaFoldDB" id="L8K0Z8"/>
<dbReference type="STRING" id="1237149.C900_05767"/>
<comment type="caution">
    <text evidence="2">The sequence shown here is derived from an EMBL/GenBank/DDBJ whole genome shotgun (WGS) entry which is preliminary data.</text>
</comment>
<dbReference type="Pfam" id="PF13186">
    <property type="entry name" value="SPASM"/>
    <property type="match status" value="1"/>
</dbReference>
<protein>
    <submittedName>
        <fullName evidence="2">Radical SAM domain protein</fullName>
    </submittedName>
</protein>
<reference evidence="2 3" key="1">
    <citation type="submission" date="2012-12" db="EMBL/GenBank/DDBJ databases">
        <title>Genome assembly of Fulvivirga imtechensis AK7.</title>
        <authorList>
            <person name="Nupur N."/>
            <person name="Khatri I."/>
            <person name="Kumar R."/>
            <person name="Subramanian S."/>
            <person name="Pinnaka A."/>
        </authorList>
    </citation>
    <scope>NUCLEOTIDE SEQUENCE [LARGE SCALE GENOMIC DNA]</scope>
    <source>
        <strain evidence="2 3">AK7</strain>
    </source>
</reference>
<dbReference type="EMBL" id="AMZN01000009">
    <property type="protein sequence ID" value="ELR73132.1"/>
    <property type="molecule type" value="Genomic_DNA"/>
</dbReference>
<dbReference type="RefSeq" id="WP_009578303.1">
    <property type="nucleotide sequence ID" value="NZ_AMZN01000009.1"/>
</dbReference>
<evidence type="ECO:0000313" key="3">
    <source>
        <dbReference type="Proteomes" id="UP000011135"/>
    </source>
</evidence>
<accession>L8K0Z8</accession>
<feature type="domain" description="4Fe4S-binding SPASM" evidence="1">
    <location>
        <begin position="260"/>
        <end position="318"/>
    </location>
</feature>
<name>L8K0Z8_9BACT</name>
<dbReference type="SUPFAM" id="SSF102114">
    <property type="entry name" value="Radical SAM enzymes"/>
    <property type="match status" value="1"/>
</dbReference>
<evidence type="ECO:0000259" key="1">
    <source>
        <dbReference type="Pfam" id="PF13186"/>
    </source>
</evidence>
<dbReference type="Proteomes" id="UP000011135">
    <property type="component" value="Unassembled WGS sequence"/>
</dbReference>
<gene>
    <name evidence="2" type="ORF">C900_05767</name>
</gene>
<proteinExistence type="predicted"/>
<dbReference type="OrthoDB" id="1073749at2"/>